<dbReference type="Gene3D" id="3.30.1370.100">
    <property type="entry name" value="MutL, C-terminal domain, regulatory subdomain"/>
    <property type="match status" value="1"/>
</dbReference>
<dbReference type="Gene3D" id="3.30.230.10">
    <property type="match status" value="1"/>
</dbReference>
<dbReference type="InterPro" id="IPR014790">
    <property type="entry name" value="MutL_C"/>
</dbReference>
<dbReference type="GO" id="GO:0140664">
    <property type="term" value="F:ATP-dependent DNA damage sensor activity"/>
    <property type="evidence" value="ECO:0007669"/>
    <property type="project" value="InterPro"/>
</dbReference>
<protein>
    <recommendedName>
        <fullName evidence="8">MutL C-terminal dimerisation domain-containing protein</fullName>
    </recommendedName>
</protein>
<dbReference type="PANTHER" id="PTHR10073">
    <property type="entry name" value="DNA MISMATCH REPAIR PROTEIN MLH, PMS, MUTL"/>
    <property type="match status" value="1"/>
</dbReference>
<reference evidence="5 7" key="1">
    <citation type="journal article" date="2008" name="Science">
        <title>The Physcomitrella genome reveals evolutionary insights into the conquest of land by plants.</title>
        <authorList>
            <person name="Rensing S."/>
            <person name="Lang D."/>
            <person name="Zimmer A."/>
            <person name="Terry A."/>
            <person name="Salamov A."/>
            <person name="Shapiro H."/>
            <person name="Nishiyama T."/>
            <person name="Perroud P.-F."/>
            <person name="Lindquist E."/>
            <person name="Kamisugi Y."/>
            <person name="Tanahashi T."/>
            <person name="Sakakibara K."/>
            <person name="Fujita T."/>
            <person name="Oishi K."/>
            <person name="Shin-I T."/>
            <person name="Kuroki Y."/>
            <person name="Toyoda A."/>
            <person name="Suzuki Y."/>
            <person name="Hashimoto A."/>
            <person name="Yamaguchi K."/>
            <person name="Sugano A."/>
            <person name="Kohara Y."/>
            <person name="Fujiyama A."/>
            <person name="Anterola A."/>
            <person name="Aoki S."/>
            <person name="Ashton N."/>
            <person name="Barbazuk W.B."/>
            <person name="Barker E."/>
            <person name="Bennetzen J."/>
            <person name="Bezanilla M."/>
            <person name="Blankenship R."/>
            <person name="Cho S.H."/>
            <person name="Dutcher S."/>
            <person name="Estelle M."/>
            <person name="Fawcett J.A."/>
            <person name="Gundlach H."/>
            <person name="Hanada K."/>
            <person name="Heyl A."/>
            <person name="Hicks K.A."/>
            <person name="Hugh J."/>
            <person name="Lohr M."/>
            <person name="Mayer K."/>
            <person name="Melkozernov A."/>
            <person name="Murata T."/>
            <person name="Nelson D."/>
            <person name="Pils B."/>
            <person name="Prigge M."/>
            <person name="Reiss B."/>
            <person name="Renner T."/>
            <person name="Rombauts S."/>
            <person name="Rushton P."/>
            <person name="Sanderfoot A."/>
            <person name="Schween G."/>
            <person name="Shiu S.-H."/>
            <person name="Stueber K."/>
            <person name="Theodoulou F.L."/>
            <person name="Tu H."/>
            <person name="Van de Peer Y."/>
            <person name="Verrier P.J."/>
            <person name="Waters E."/>
            <person name="Wood A."/>
            <person name="Yang L."/>
            <person name="Cove D."/>
            <person name="Cuming A."/>
            <person name="Hasebe M."/>
            <person name="Lucas S."/>
            <person name="Mishler D.B."/>
            <person name="Reski R."/>
            <person name="Grigoriev I."/>
            <person name="Quatrano R.S."/>
            <person name="Boore J.L."/>
        </authorList>
    </citation>
    <scope>NUCLEOTIDE SEQUENCE [LARGE SCALE GENOMIC DNA]</scope>
    <source>
        <strain evidence="6 7">cv. Gransden 2004</strain>
    </source>
</reference>
<dbReference type="AlphaFoldDB" id="A0A2K1JLG3"/>
<dbReference type="FunCoup" id="A0A2K1JLG3">
    <property type="interactions" value="2316"/>
</dbReference>
<dbReference type="EMBL" id="ABEU02000013">
    <property type="protein sequence ID" value="PNR42359.1"/>
    <property type="molecule type" value="Genomic_DNA"/>
</dbReference>
<evidence type="ECO:0000259" key="4">
    <source>
        <dbReference type="SMART" id="SM01340"/>
    </source>
</evidence>
<dbReference type="InterPro" id="IPR002099">
    <property type="entry name" value="MutL/Mlh/PMS"/>
</dbReference>
<dbReference type="Pfam" id="PF08676">
    <property type="entry name" value="MutL_C"/>
    <property type="match status" value="1"/>
</dbReference>
<dbReference type="InterPro" id="IPR013507">
    <property type="entry name" value="DNA_mismatch_S5_2-like"/>
</dbReference>
<dbReference type="Gramene" id="Pp3c13_10410V3.4">
    <property type="protein sequence ID" value="Pp3c13_10410V3.4"/>
    <property type="gene ID" value="Pp3c13_10410"/>
</dbReference>
<evidence type="ECO:0000259" key="3">
    <source>
        <dbReference type="SMART" id="SM00853"/>
    </source>
</evidence>
<organism evidence="5">
    <name type="scientific">Physcomitrium patens</name>
    <name type="common">Spreading-leaved earth moss</name>
    <name type="synonym">Physcomitrella patens</name>
    <dbReference type="NCBI Taxonomy" id="3218"/>
    <lineage>
        <taxon>Eukaryota</taxon>
        <taxon>Viridiplantae</taxon>
        <taxon>Streptophyta</taxon>
        <taxon>Embryophyta</taxon>
        <taxon>Bryophyta</taxon>
        <taxon>Bryophytina</taxon>
        <taxon>Bryopsida</taxon>
        <taxon>Funariidae</taxon>
        <taxon>Funariales</taxon>
        <taxon>Funariaceae</taxon>
        <taxon>Physcomitrium</taxon>
    </lineage>
</organism>
<dbReference type="SUPFAM" id="SSF118116">
    <property type="entry name" value="DNA mismatch repair protein MutL"/>
    <property type="match status" value="1"/>
</dbReference>
<evidence type="ECO:0008006" key="8">
    <source>
        <dbReference type="Google" id="ProtNLM"/>
    </source>
</evidence>
<dbReference type="InterPro" id="IPR042120">
    <property type="entry name" value="MutL_C_dimsub"/>
</dbReference>
<dbReference type="GO" id="GO:0006298">
    <property type="term" value="P:mismatch repair"/>
    <property type="evidence" value="ECO:0000318"/>
    <property type="project" value="GO_Central"/>
</dbReference>
<keyword evidence="2" id="KW-0227">DNA damage</keyword>
<evidence type="ECO:0000256" key="2">
    <source>
        <dbReference type="ARBA" id="ARBA00022763"/>
    </source>
</evidence>
<dbReference type="EnsemblPlants" id="Pp3c13_10410V3.4">
    <property type="protein sequence ID" value="Pp3c13_10410V3.4"/>
    <property type="gene ID" value="Pp3c13_10410"/>
</dbReference>
<dbReference type="Pfam" id="PF01119">
    <property type="entry name" value="DNA_mis_repair"/>
    <property type="match status" value="1"/>
</dbReference>
<dbReference type="SUPFAM" id="SSF54211">
    <property type="entry name" value="Ribosomal protein S5 domain 2-like"/>
    <property type="match status" value="1"/>
</dbReference>
<dbReference type="STRING" id="3218.A0A2K1JLG3"/>
<dbReference type="InterPro" id="IPR020568">
    <property type="entry name" value="Ribosomal_Su5_D2-typ_SF"/>
</dbReference>
<dbReference type="InterPro" id="IPR014721">
    <property type="entry name" value="Ribsml_uS5_D2-typ_fold_subgr"/>
</dbReference>
<evidence type="ECO:0000313" key="5">
    <source>
        <dbReference type="EMBL" id="PNR42359.1"/>
    </source>
</evidence>
<feature type="domain" description="MutL C-terminal dimerisation" evidence="3">
    <location>
        <begin position="813"/>
        <end position="974"/>
    </location>
</feature>
<proteinExistence type="inferred from homology"/>
<dbReference type="SMART" id="SM00853">
    <property type="entry name" value="MutL_C"/>
    <property type="match status" value="1"/>
</dbReference>
<dbReference type="Proteomes" id="UP000006727">
    <property type="component" value="Chromosome 13"/>
</dbReference>
<dbReference type="NCBIfam" id="TIGR00585">
    <property type="entry name" value="mutl"/>
    <property type="match status" value="1"/>
</dbReference>
<reference evidence="5 7" key="2">
    <citation type="journal article" date="2018" name="Plant J.">
        <title>The Physcomitrella patens chromosome-scale assembly reveals moss genome structure and evolution.</title>
        <authorList>
            <person name="Lang D."/>
            <person name="Ullrich K.K."/>
            <person name="Murat F."/>
            <person name="Fuchs J."/>
            <person name="Jenkins J."/>
            <person name="Haas F.B."/>
            <person name="Piednoel M."/>
            <person name="Gundlach H."/>
            <person name="Van Bel M."/>
            <person name="Meyberg R."/>
            <person name="Vives C."/>
            <person name="Morata J."/>
            <person name="Symeonidi A."/>
            <person name="Hiss M."/>
            <person name="Muchero W."/>
            <person name="Kamisugi Y."/>
            <person name="Saleh O."/>
            <person name="Blanc G."/>
            <person name="Decker E.L."/>
            <person name="van Gessel N."/>
            <person name="Grimwood J."/>
            <person name="Hayes R.D."/>
            <person name="Graham S.W."/>
            <person name="Gunter L.E."/>
            <person name="McDaniel S.F."/>
            <person name="Hoernstein S.N.W."/>
            <person name="Larsson A."/>
            <person name="Li F.W."/>
            <person name="Perroud P.F."/>
            <person name="Phillips J."/>
            <person name="Ranjan P."/>
            <person name="Rokshar D.S."/>
            <person name="Rothfels C.J."/>
            <person name="Schneider L."/>
            <person name="Shu S."/>
            <person name="Stevenson D.W."/>
            <person name="Thummler F."/>
            <person name="Tillich M."/>
            <person name="Villarreal Aguilar J.C."/>
            <person name="Widiez T."/>
            <person name="Wong G.K."/>
            <person name="Wymore A."/>
            <person name="Zhang Y."/>
            <person name="Zimmer A.D."/>
            <person name="Quatrano R.S."/>
            <person name="Mayer K.F.X."/>
            <person name="Goodstein D."/>
            <person name="Casacuberta J.M."/>
            <person name="Vandepoele K."/>
            <person name="Reski R."/>
            <person name="Cuming A.C."/>
            <person name="Tuskan G.A."/>
            <person name="Maumus F."/>
            <person name="Salse J."/>
            <person name="Schmutz J."/>
            <person name="Rensing S.A."/>
        </authorList>
    </citation>
    <scope>NUCLEOTIDE SEQUENCE [LARGE SCALE GENOMIC DNA]</scope>
    <source>
        <strain evidence="6 7">cv. Gransden 2004</strain>
    </source>
</reference>
<keyword evidence="7" id="KW-1185">Reference proteome</keyword>
<dbReference type="PROSITE" id="PS00058">
    <property type="entry name" value="DNA_MISMATCH_REPAIR_1"/>
    <property type="match status" value="1"/>
</dbReference>
<dbReference type="GO" id="GO:0005524">
    <property type="term" value="F:ATP binding"/>
    <property type="evidence" value="ECO:0007669"/>
    <property type="project" value="InterPro"/>
</dbReference>
<evidence type="ECO:0000256" key="1">
    <source>
        <dbReference type="ARBA" id="ARBA00006082"/>
    </source>
</evidence>
<name>A0A2K1JLG3_PHYPA</name>
<dbReference type="GO" id="GO:0032300">
    <property type="term" value="C:mismatch repair complex"/>
    <property type="evidence" value="ECO:0000318"/>
    <property type="project" value="GO_Central"/>
</dbReference>
<gene>
    <name evidence="6" type="primary">LOC112290643</name>
    <name evidence="5" type="ORF">PHYPA_017188</name>
</gene>
<dbReference type="InterPro" id="IPR014762">
    <property type="entry name" value="DNA_mismatch_repair_CS"/>
</dbReference>
<dbReference type="InterPro" id="IPR038973">
    <property type="entry name" value="MutL/Mlh/Pms-like"/>
</dbReference>
<dbReference type="Pfam" id="PF13589">
    <property type="entry name" value="HATPase_c_3"/>
    <property type="match status" value="1"/>
</dbReference>
<dbReference type="Gramene" id="Pp3c13_10410V3.1">
    <property type="protein sequence ID" value="Pp3c13_10410V3.1"/>
    <property type="gene ID" value="Pp3c13_10410"/>
</dbReference>
<feature type="domain" description="DNA mismatch repair protein S5" evidence="4">
    <location>
        <begin position="214"/>
        <end position="345"/>
    </location>
</feature>
<dbReference type="InterPro" id="IPR036890">
    <property type="entry name" value="HATPase_C_sf"/>
</dbReference>
<reference evidence="6" key="3">
    <citation type="submission" date="2020-12" db="UniProtKB">
        <authorList>
            <consortium name="EnsemblPlants"/>
        </authorList>
    </citation>
    <scope>IDENTIFICATION</scope>
</reference>
<dbReference type="InterPro" id="IPR037198">
    <property type="entry name" value="MutL_C_sf"/>
</dbReference>
<dbReference type="InterPro" id="IPR042121">
    <property type="entry name" value="MutL_C_regsub"/>
</dbReference>
<dbReference type="Gene3D" id="3.30.565.10">
    <property type="entry name" value="Histidine kinase-like ATPase, C-terminal domain"/>
    <property type="match status" value="1"/>
</dbReference>
<dbReference type="SMART" id="SM01340">
    <property type="entry name" value="DNA_mis_repair"/>
    <property type="match status" value="1"/>
</dbReference>
<sequence length="1060" mass="118519">MGRIGRLSAAVVSHLRSNTVVSSFEQAVEELICNSLDAGATQVRVQFDGGGASVKVEDDGHGMSREDLELVGLRHATSKLHTLDELAAGVQTLGFRGEALSSLSDLSILEITSRVQGCPHTYCKIMKGSNTVSLGLSSQQRSRGTTVTLRDMFYNQPVRRRLFHSSSRKILQSVKERIVRLALAYFNVTFILTDSLRVEEELHIRRHTSLYSTLQDVFGREFCHGLKEIDFAKGKLRLTGFLSSTETYTSLKAVQYLYINHRFVYKTPLHKLINRWGKNNARSAGGEPKRIEKLDTSLGKAAYPAFVLNLSCELSEYDITFEATKTYVEFKDWTPALTFLENVLCVSWGDEAEKRQATHASGKRKSWYTNGSGNETEITLRRKRARTHTVNESISAGLLQADSITVPELGCKSFEKERNKDTGEYIGGDRFSNYHHKSYLESETFRTPSWGQLAKPGHVNEEESWLDQEMNTPLRMSMNRALAHPLLDRPSPDVLLMGIPKMQDISMASSPILSEGSWDGRFSVSQGVDDFPEEVNTEKDQDIDCGQLQSPKHSLDSSESDIFLDMPRPLRTKKPSNSPPIMERDSGSLIPSMGGNLNEWALPAVTSSMDVSLLPSGSWNDLDPDKPRGSPNTEDVTAYYFSDDEEVHPHSDLHMWSDRLERSDHGVSLVDDFTPEICREWNSSRNSPSACNTDHLAKVGKVHGRVLQGITSIEEVDNIVQEHLCQQEWTCTSPAVAPDHDLVLPKSRPTEKESIHRDVDVTPVASLYEVWSNPCMRANTNDILHVSAVTLKSWSKSLQPDMVTKKSLQHARVLQQVDNKFIAIVAQNVLLLVDQHAADERVQLEEFRTQVLAAGKQQCSTLLDVKHDLSLGLGEQQTLHAYRQQIEDWGWRFCTASDARSLDRTSIRGCDSTTCKLQLSAVPCILGVNLTASDLEEYLQQLGATQGASVPPPAVIRLLNYKSCRGAIMFGDPLLPAQCRQLVSHLKHTSLCFQCAHGRPTMVPLVNLQILRQRTESQMTNDGFITTNTSRGNIPTASGACWHKLMKHPLSLERARERLH</sequence>
<dbReference type="GO" id="GO:0016887">
    <property type="term" value="F:ATP hydrolysis activity"/>
    <property type="evidence" value="ECO:0000318"/>
    <property type="project" value="GO_Central"/>
</dbReference>
<comment type="similarity">
    <text evidence="1">Belongs to the DNA mismatch repair MutL/HexB family.</text>
</comment>
<dbReference type="PaxDb" id="3218-PP1S5_400V6.1"/>
<accession>A0A2K1JLG3</accession>
<evidence type="ECO:0000313" key="6">
    <source>
        <dbReference type="EnsemblPlants" id="Pp3c13_10410V3.1"/>
    </source>
</evidence>
<dbReference type="FunFam" id="3.30.565.10:FF:000257">
    <property type="entry name" value="Putative mismatch repair protein PMS1"/>
    <property type="match status" value="1"/>
</dbReference>
<dbReference type="EnsemblPlants" id="Pp3c13_10410V3.1">
    <property type="protein sequence ID" value="Pp3c13_10410V3.1"/>
    <property type="gene ID" value="Pp3c13_10410"/>
</dbReference>
<dbReference type="SUPFAM" id="SSF55874">
    <property type="entry name" value="ATPase domain of HSP90 chaperone/DNA topoisomerase II/histidine kinase"/>
    <property type="match status" value="1"/>
</dbReference>
<dbReference type="Gene3D" id="3.30.1540.20">
    <property type="entry name" value="MutL, C-terminal domain, dimerisation subdomain"/>
    <property type="match status" value="1"/>
</dbReference>
<dbReference type="PANTHER" id="PTHR10073:SF47">
    <property type="entry name" value="DNA MISMATCH REPAIR PROTEIN MLH3"/>
    <property type="match status" value="1"/>
</dbReference>
<evidence type="ECO:0000313" key="7">
    <source>
        <dbReference type="Proteomes" id="UP000006727"/>
    </source>
</evidence>
<dbReference type="GO" id="GO:0030983">
    <property type="term" value="F:mismatched DNA binding"/>
    <property type="evidence" value="ECO:0007669"/>
    <property type="project" value="InterPro"/>
</dbReference>